<gene>
    <name evidence="1" type="ORF">LCGC14_0420500</name>
</gene>
<dbReference type="Gene3D" id="3.30.2010.10">
    <property type="entry name" value="Metalloproteases ('zincins'), catalytic domain"/>
    <property type="match status" value="1"/>
</dbReference>
<dbReference type="EMBL" id="LAZR01000383">
    <property type="protein sequence ID" value="KKN71471.1"/>
    <property type="molecule type" value="Genomic_DNA"/>
</dbReference>
<proteinExistence type="predicted"/>
<protein>
    <submittedName>
        <fullName evidence="1">Uncharacterized protein</fullName>
    </submittedName>
</protein>
<accession>A0A0F9VD30</accession>
<reference evidence="1" key="1">
    <citation type="journal article" date="2015" name="Nature">
        <title>Complex archaea that bridge the gap between prokaryotes and eukaryotes.</title>
        <authorList>
            <person name="Spang A."/>
            <person name="Saw J.H."/>
            <person name="Jorgensen S.L."/>
            <person name="Zaremba-Niedzwiedzka K."/>
            <person name="Martijn J."/>
            <person name="Lind A.E."/>
            <person name="van Eijk R."/>
            <person name="Schleper C."/>
            <person name="Guy L."/>
            <person name="Ettema T.J."/>
        </authorList>
    </citation>
    <scope>NUCLEOTIDE SEQUENCE</scope>
</reference>
<evidence type="ECO:0000313" key="1">
    <source>
        <dbReference type="EMBL" id="KKN71471.1"/>
    </source>
</evidence>
<organism evidence="1">
    <name type="scientific">marine sediment metagenome</name>
    <dbReference type="NCBI Taxonomy" id="412755"/>
    <lineage>
        <taxon>unclassified sequences</taxon>
        <taxon>metagenomes</taxon>
        <taxon>ecological metagenomes</taxon>
    </lineage>
</organism>
<sequence length="97" mass="11390">MGAITKEETEAFATHVLEELCPDWKMKWTRAQPGICLKKSQEILIPKSMIGKYPWQAKEYVLHETTHIFTDDNRHGEEFYKLYIALLRRFMLSSTGI</sequence>
<comment type="caution">
    <text evidence="1">The sequence shown here is derived from an EMBL/GenBank/DDBJ whole genome shotgun (WGS) entry which is preliminary data.</text>
</comment>
<name>A0A0F9VD30_9ZZZZ</name>
<dbReference type="AlphaFoldDB" id="A0A0F9VD30"/>